<accession>A0ABS3HYV3</accession>
<comment type="similarity">
    <text evidence="1">Belongs to the ATP-dependent AMP-binding enzyme family.</text>
</comment>
<dbReference type="Gene3D" id="3.30.300.30">
    <property type="match status" value="1"/>
</dbReference>
<dbReference type="PANTHER" id="PTHR43201:SF5">
    <property type="entry name" value="MEDIUM-CHAIN ACYL-COA LIGASE ACSF2, MITOCHONDRIAL"/>
    <property type="match status" value="1"/>
</dbReference>
<feature type="domain" description="AMP-binding enzyme C-terminal" evidence="4">
    <location>
        <begin position="354"/>
        <end position="428"/>
    </location>
</feature>
<protein>
    <submittedName>
        <fullName evidence="5">AMP-binding protein</fullName>
    </submittedName>
</protein>
<dbReference type="RefSeq" id="WP_206897940.1">
    <property type="nucleotide sequence ID" value="NZ_JAFLWI010000002.1"/>
</dbReference>
<evidence type="ECO:0000259" key="4">
    <source>
        <dbReference type="Pfam" id="PF13193"/>
    </source>
</evidence>
<name>A0ABS3HYV3_9ENTE</name>
<evidence type="ECO:0000256" key="2">
    <source>
        <dbReference type="ARBA" id="ARBA00022598"/>
    </source>
</evidence>
<dbReference type="Gene3D" id="3.40.50.12780">
    <property type="entry name" value="N-terminal domain of ligase-like"/>
    <property type="match status" value="1"/>
</dbReference>
<evidence type="ECO:0000259" key="3">
    <source>
        <dbReference type="Pfam" id="PF00501"/>
    </source>
</evidence>
<dbReference type="Pfam" id="PF13193">
    <property type="entry name" value="AMP-binding_C"/>
    <property type="match status" value="1"/>
</dbReference>
<proteinExistence type="inferred from homology"/>
<comment type="caution">
    <text evidence="5">The sequence shown here is derived from an EMBL/GenBank/DDBJ whole genome shotgun (WGS) entry which is preliminary data.</text>
</comment>
<dbReference type="Proteomes" id="UP000664832">
    <property type="component" value="Unassembled WGS sequence"/>
</dbReference>
<dbReference type="InterPro" id="IPR042099">
    <property type="entry name" value="ANL_N_sf"/>
</dbReference>
<dbReference type="InterPro" id="IPR025110">
    <property type="entry name" value="AMP-bd_C"/>
</dbReference>
<organism evidence="5 6">
    <name type="scientific">Candidatus Enterococcus courvalinii</name>
    <dbReference type="NCBI Taxonomy" id="2815329"/>
    <lineage>
        <taxon>Bacteria</taxon>
        <taxon>Bacillati</taxon>
        <taxon>Bacillota</taxon>
        <taxon>Bacilli</taxon>
        <taxon>Lactobacillales</taxon>
        <taxon>Enterococcaceae</taxon>
        <taxon>Enterococcus</taxon>
    </lineage>
</organism>
<evidence type="ECO:0000313" key="6">
    <source>
        <dbReference type="Proteomes" id="UP000664832"/>
    </source>
</evidence>
<dbReference type="EMBL" id="JAFLWI010000002">
    <property type="protein sequence ID" value="MBO0481107.1"/>
    <property type="molecule type" value="Genomic_DNA"/>
</dbReference>
<keyword evidence="2" id="KW-0436">Ligase</keyword>
<dbReference type="SUPFAM" id="SSF56801">
    <property type="entry name" value="Acetyl-CoA synthetase-like"/>
    <property type="match status" value="1"/>
</dbReference>
<dbReference type="Pfam" id="PF00501">
    <property type="entry name" value="AMP-binding"/>
    <property type="match status" value="1"/>
</dbReference>
<gene>
    <name evidence="5" type="ORF">JZO71_02075</name>
</gene>
<keyword evidence="6" id="KW-1185">Reference proteome</keyword>
<evidence type="ECO:0000313" key="5">
    <source>
        <dbReference type="EMBL" id="MBO0481107.1"/>
    </source>
</evidence>
<dbReference type="PANTHER" id="PTHR43201">
    <property type="entry name" value="ACYL-COA SYNTHETASE"/>
    <property type="match status" value="1"/>
</dbReference>
<sequence>MIPFNKISHDQTALIYHEERISYGELLRVSTSYQEALENTDEKIIFIPMEETPKTIYKIVACMLAKKIFVPVPGQEALFHVQKIIDSFSSAALWMEEFEYFKTKRNELVLPEDTLFIGFTSGTTGERKGFVRNQQSWLRSFEIFHSVPVFHPKKYVTCLTPLHYSLGLYVLLQTLYSGQAFILDIKSIDDLLNMPEILNNVQIFSVPTVFRYWLARINKKILGAFDVILGGETMSVKQREQFFAQCPDASLYVFYGTSESSFITYTSDRFPENHCVGQNFPEVKISIKNKKNSIGKIVVNSPMNFQGYLKEGQFYPAEMEISTGDLGMYNRTLFYYGREDERINRKGEKIFPTEIEAIMLQLPQVKDLSIYGLPDPILGQRVVAEVVWQSQPLTLKEINQRIRKYSFRKVKIDTVITVNQVSYSESGKKEKISQES</sequence>
<evidence type="ECO:0000256" key="1">
    <source>
        <dbReference type="ARBA" id="ARBA00006432"/>
    </source>
</evidence>
<feature type="domain" description="AMP-dependent synthetase/ligase" evidence="3">
    <location>
        <begin position="102"/>
        <end position="309"/>
    </location>
</feature>
<dbReference type="InterPro" id="IPR045851">
    <property type="entry name" value="AMP-bd_C_sf"/>
</dbReference>
<reference evidence="5 6" key="1">
    <citation type="submission" date="2021-03" db="EMBL/GenBank/DDBJ databases">
        <title>Enterococcal diversity collection.</title>
        <authorList>
            <person name="Gilmore M.S."/>
            <person name="Schwartzman J."/>
            <person name="Van Tyne D."/>
            <person name="Martin M."/>
            <person name="Earl A.M."/>
            <person name="Manson A.L."/>
            <person name="Straub T."/>
            <person name="Salamzade R."/>
            <person name="Saavedra J."/>
            <person name="Lebreton F."/>
            <person name="Prichula J."/>
            <person name="Schaufler K."/>
            <person name="Gaca A."/>
            <person name="Sgardioli B."/>
            <person name="Wagenaar J."/>
            <person name="Strong T."/>
        </authorList>
    </citation>
    <scope>NUCLEOTIDE SEQUENCE [LARGE SCALE GENOMIC DNA]</scope>
    <source>
        <strain evidence="5 6">MSG2901</strain>
    </source>
</reference>
<dbReference type="InterPro" id="IPR000873">
    <property type="entry name" value="AMP-dep_synth/lig_dom"/>
</dbReference>